<dbReference type="FunCoup" id="G5EEU9">
    <property type="interactions" value="20"/>
</dbReference>
<dbReference type="InterPro" id="IPR019428">
    <property type="entry name" value="7TM_GPCR_serpentine_rcpt_Str"/>
</dbReference>
<accession>Q7KX52</accession>
<dbReference type="STRING" id="6239.C01B4.10.1"/>
<keyword evidence="3" id="KW-1185">Reference proteome</keyword>
<keyword evidence="1" id="KW-0812">Transmembrane</keyword>
<dbReference type="PIR" id="T33948">
    <property type="entry name" value="T33948"/>
</dbReference>
<dbReference type="RefSeq" id="NP_001355376.1">
    <property type="nucleotide sequence ID" value="NM_001368449.1"/>
</dbReference>
<organism evidence="2 3">
    <name type="scientific">Caenorhabditis elegans</name>
    <dbReference type="NCBI Taxonomy" id="6239"/>
    <lineage>
        <taxon>Eukaryota</taxon>
        <taxon>Metazoa</taxon>
        <taxon>Ecdysozoa</taxon>
        <taxon>Nematoda</taxon>
        <taxon>Chromadorea</taxon>
        <taxon>Rhabditida</taxon>
        <taxon>Rhabditina</taxon>
        <taxon>Rhabditomorpha</taxon>
        <taxon>Rhabditoidea</taxon>
        <taxon>Rhabditidae</taxon>
        <taxon>Peloderinae</taxon>
        <taxon>Caenorhabditis</taxon>
    </lineage>
</organism>
<dbReference type="PANTHER" id="PTHR46178">
    <property type="entry name" value="SEVEN TM RECEPTOR"/>
    <property type="match status" value="1"/>
</dbReference>
<gene>
    <name evidence="2 4" type="primary">str-76</name>
    <name evidence="4" type="ORF">C01B4.10</name>
    <name evidence="2" type="ORF">CELE_C01B4.10</name>
</gene>
<reference evidence="2 3" key="1">
    <citation type="journal article" date="1998" name="Science">
        <title>Genome sequence of the nematode C. elegans: a platform for investigating biology.</title>
        <authorList>
            <consortium name="The C. elegans sequencing consortium"/>
            <person name="Sulson J.E."/>
            <person name="Waterston R."/>
        </authorList>
    </citation>
    <scope>NUCLEOTIDE SEQUENCE [LARGE SCALE GENOMIC DNA]</scope>
    <source>
        <strain evidence="2 3">Bristol N2</strain>
    </source>
</reference>
<dbReference type="PhylomeDB" id="G5EEU9"/>
<accession>G5EEU9</accession>
<feature type="transmembrane region" description="Helical" evidence="1">
    <location>
        <begin position="247"/>
        <end position="272"/>
    </location>
</feature>
<dbReference type="InParanoid" id="G5EEU9"/>
<dbReference type="Proteomes" id="UP000001940">
    <property type="component" value="Chromosome V"/>
</dbReference>
<evidence type="ECO:0000256" key="1">
    <source>
        <dbReference type="SAM" id="Phobius"/>
    </source>
</evidence>
<dbReference type="PANTHER" id="PTHR46178:SF3">
    <property type="entry name" value="SEVEN TM RECEPTOR"/>
    <property type="match status" value="1"/>
</dbReference>
<protein>
    <submittedName>
        <fullName evidence="2">Seven TM Receptor</fullName>
    </submittedName>
</protein>
<dbReference type="KEGG" id="cel:CELE_C01B4.10"/>
<dbReference type="WormBase" id="C01B4.10">
    <property type="protein sequence ID" value="CE20479"/>
    <property type="gene ID" value="WBGene00006136"/>
    <property type="gene designation" value="str-76"/>
</dbReference>
<dbReference type="CTD" id="191987"/>
<dbReference type="GeneID" id="191987"/>
<evidence type="ECO:0000313" key="3">
    <source>
        <dbReference type="Proteomes" id="UP000001940"/>
    </source>
</evidence>
<evidence type="ECO:0000313" key="4">
    <source>
        <dbReference type="WormBase" id="C01B4.10"/>
    </source>
</evidence>
<evidence type="ECO:0000313" key="2">
    <source>
        <dbReference type="EMBL" id="CCD62293.3"/>
    </source>
</evidence>
<feature type="transmembrane region" description="Helical" evidence="1">
    <location>
        <begin position="6"/>
        <end position="33"/>
    </location>
</feature>
<dbReference type="OrthoDB" id="5853935at2759"/>
<dbReference type="AGR" id="WB:WBGene00006136"/>
<feature type="transmembrane region" description="Helical" evidence="1">
    <location>
        <begin position="132"/>
        <end position="152"/>
    </location>
</feature>
<keyword evidence="2" id="KW-0675">Receptor</keyword>
<feature type="transmembrane region" description="Helical" evidence="1">
    <location>
        <begin position="284"/>
        <end position="305"/>
    </location>
</feature>
<dbReference type="EMBL" id="BX284605">
    <property type="protein sequence ID" value="CCD62293.3"/>
    <property type="molecule type" value="Genomic_DNA"/>
</dbReference>
<feature type="transmembrane region" description="Helical" evidence="1">
    <location>
        <begin position="197"/>
        <end position="219"/>
    </location>
</feature>
<sequence>MVASLVLANIFSKIGFCASFLANFFIIYLTVFFVENVVGTYKKMVIIFASLGIIFSIIEVLARPFAHNFNNYLMYFSFNFWMKSREIPEILIMVWAGLYATILAFITNQFVYRHSCLMATNLKKSFDGVGGVMLMMYPILPGALYSGSFYIFCLPDNAADSYVREEILINYGLVITEVPRFLALPYNPDNTVRWSSVYYFVGAVSIVSVHYAVIFYYGLKMHFNMKQQLLKFSSKNRKLQRQFFKALVFQSIGPTVFLIVPAVPVLLCPVIGSDFHLKFSWQTGWLYSLIGLYPPFDSISFMMIVTEYRKIIAERYLSFHLKRGMENKQINHYYIYTKKNVSSFVTIIV</sequence>
<feature type="transmembrane region" description="Helical" evidence="1">
    <location>
        <begin position="90"/>
        <end position="111"/>
    </location>
</feature>
<dbReference type="PaxDb" id="6239-Y19D10A.13"/>
<dbReference type="AlphaFoldDB" id="G5EEU9"/>
<feature type="transmembrane region" description="Helical" evidence="1">
    <location>
        <begin position="45"/>
        <end position="66"/>
    </location>
</feature>
<dbReference type="SMR" id="G5EEU9"/>
<name>G5EEU9_CAEEL</name>
<dbReference type="HOGENOM" id="CLU_036335_4_2_1"/>
<dbReference type="OMA" id="MIWIWIL"/>
<keyword evidence="1" id="KW-0472">Membrane</keyword>
<dbReference type="Pfam" id="PF10326">
    <property type="entry name" value="7TM_GPCR_Str"/>
    <property type="match status" value="1"/>
</dbReference>
<proteinExistence type="predicted"/>
<keyword evidence="1" id="KW-1133">Transmembrane helix</keyword>